<feature type="domain" description="F54D1.6-like second Ig-like" evidence="2">
    <location>
        <begin position="146"/>
        <end position="279"/>
    </location>
</feature>
<dbReference type="Proteomes" id="UP000050794">
    <property type="component" value="Unassembled WGS sequence"/>
</dbReference>
<name>A0A183U0R0_TOXCA</name>
<proteinExistence type="predicted"/>
<dbReference type="AlphaFoldDB" id="A0A183U0R0"/>
<evidence type="ECO:0000259" key="2">
    <source>
        <dbReference type="Pfam" id="PF24464"/>
    </source>
</evidence>
<reference evidence="3 4" key="2">
    <citation type="submission" date="2018-11" db="EMBL/GenBank/DDBJ databases">
        <authorList>
            <consortium name="Pathogen Informatics"/>
        </authorList>
    </citation>
    <scope>NUCLEOTIDE SEQUENCE [LARGE SCALE GENOMIC DNA]</scope>
</reference>
<dbReference type="InterPro" id="IPR057019">
    <property type="entry name" value="F54D1_6-like_Ig-like_2"/>
</dbReference>
<feature type="domain" description="F54D1.6-like Ig-like" evidence="1">
    <location>
        <begin position="49"/>
        <end position="143"/>
    </location>
</feature>
<evidence type="ECO:0000313" key="3">
    <source>
        <dbReference type="EMBL" id="VDM27432.1"/>
    </source>
</evidence>
<gene>
    <name evidence="3" type="ORF">TCNE_LOCUS2080</name>
</gene>
<dbReference type="EMBL" id="UYWY01001901">
    <property type="protein sequence ID" value="VDM27432.1"/>
    <property type="molecule type" value="Genomic_DNA"/>
</dbReference>
<evidence type="ECO:0000313" key="5">
    <source>
        <dbReference type="WBParaSite" id="TCNE_0000208001-mRNA-1"/>
    </source>
</evidence>
<accession>A0A183U0R0</accession>
<evidence type="ECO:0000313" key="4">
    <source>
        <dbReference type="Proteomes" id="UP000050794"/>
    </source>
</evidence>
<sequence length="323" mass="37084">MVDLSVATKERPSSLADRSSVPHVVRGRYLHRVDDIVRPAGCSNKTGGTFPLNIYPNIVNMLGQMTVDVNAMCLDPSTSYVLMIEQRETASCEVLNPAIARCRLPKILNWGTKTVYFQPLSGLANGEKAYIGYIYFVPPTIDPMRLDIGNIHDWFHNPVADDKEIVWYPRNFTSPQAGDRSLDVNNPALYQITLGLYVIGYKEARDDAVKKFRPVHRVIARLSSHQNMGDEAYRWSPQKAKISTQHVEEWYMSEWEREKELFTYRFGYLKLAPIPSDSGADAPDKRFITELPTGYLFYSHFSLFLKLFFNHLKRSSEPMKFHH</sequence>
<reference evidence="5" key="1">
    <citation type="submission" date="2016-06" db="UniProtKB">
        <authorList>
            <consortium name="WormBaseParasite"/>
        </authorList>
    </citation>
    <scope>IDENTIFICATION</scope>
</reference>
<dbReference type="InterPro" id="IPR057018">
    <property type="entry name" value="F54D1_6-like_Ig-like"/>
</dbReference>
<dbReference type="Pfam" id="PF24464">
    <property type="entry name" value="Ig_F54D1_6_2"/>
    <property type="match status" value="1"/>
</dbReference>
<keyword evidence="4" id="KW-1185">Reference proteome</keyword>
<dbReference type="Pfam" id="PF24462">
    <property type="entry name" value="Ig_F54D1_6"/>
    <property type="match status" value="1"/>
</dbReference>
<organism evidence="4 5">
    <name type="scientific">Toxocara canis</name>
    <name type="common">Canine roundworm</name>
    <dbReference type="NCBI Taxonomy" id="6265"/>
    <lineage>
        <taxon>Eukaryota</taxon>
        <taxon>Metazoa</taxon>
        <taxon>Ecdysozoa</taxon>
        <taxon>Nematoda</taxon>
        <taxon>Chromadorea</taxon>
        <taxon>Rhabditida</taxon>
        <taxon>Spirurina</taxon>
        <taxon>Ascaridomorpha</taxon>
        <taxon>Ascaridoidea</taxon>
        <taxon>Toxocaridae</taxon>
        <taxon>Toxocara</taxon>
    </lineage>
</organism>
<dbReference type="WBParaSite" id="TCNE_0000208001-mRNA-1">
    <property type="protein sequence ID" value="TCNE_0000208001-mRNA-1"/>
    <property type="gene ID" value="TCNE_0000208001"/>
</dbReference>
<evidence type="ECO:0000259" key="1">
    <source>
        <dbReference type="Pfam" id="PF24462"/>
    </source>
</evidence>
<protein>
    <submittedName>
        <fullName evidence="5">DUF946 domain-containing protein</fullName>
    </submittedName>
</protein>